<dbReference type="InterPro" id="IPR009006">
    <property type="entry name" value="Ala_racemase/Decarboxylase_C"/>
</dbReference>
<evidence type="ECO:0000256" key="5">
    <source>
        <dbReference type="PIRSR" id="PIRSR600821-50"/>
    </source>
</evidence>
<feature type="transmembrane region" description="Helical" evidence="7">
    <location>
        <begin position="279"/>
        <end position="298"/>
    </location>
</feature>
<keyword evidence="2 4" id="KW-0663">Pyridoxal phosphate</keyword>
<feature type="active site" description="Proton acceptor; specific for D-alanine" evidence="4">
    <location>
        <position position="375"/>
    </location>
</feature>
<dbReference type="EC" id="5.1.1.1" evidence="4"/>
<evidence type="ECO:0000313" key="10">
    <source>
        <dbReference type="Proteomes" id="UP000823891"/>
    </source>
</evidence>
<dbReference type="InterPro" id="IPR020622">
    <property type="entry name" value="Ala_racemase_pyridoxalP-BS"/>
</dbReference>
<dbReference type="SUPFAM" id="SSF50621">
    <property type="entry name" value="Alanine racemase C-terminal domain-like"/>
    <property type="match status" value="1"/>
</dbReference>
<protein>
    <recommendedName>
        <fullName evidence="4">Alanine racemase</fullName>
        <ecNumber evidence="4">5.1.1.1</ecNumber>
    </recommendedName>
</protein>
<keyword evidence="3 4" id="KW-0413">Isomerase</keyword>
<dbReference type="NCBIfam" id="TIGR00492">
    <property type="entry name" value="alr"/>
    <property type="match status" value="1"/>
</dbReference>
<dbReference type="Pfam" id="PF01168">
    <property type="entry name" value="Ala_racemase_N"/>
    <property type="match status" value="1"/>
</dbReference>
<dbReference type="HAMAP" id="MF_01201">
    <property type="entry name" value="Ala_racemase"/>
    <property type="match status" value="1"/>
</dbReference>
<comment type="pathway">
    <text evidence="4">Amino-acid biosynthesis; D-alanine biosynthesis; D-alanine from L-alanine: step 1/1.</text>
</comment>
<keyword evidence="7" id="KW-0812">Transmembrane</keyword>
<feature type="binding site" evidence="4 6">
    <location>
        <position position="651"/>
    </location>
    <ligand>
        <name>substrate</name>
    </ligand>
</feature>
<dbReference type="PRINTS" id="PR00992">
    <property type="entry name" value="ALARACEMASE"/>
</dbReference>
<evidence type="ECO:0000313" key="9">
    <source>
        <dbReference type="EMBL" id="HJC24990.1"/>
    </source>
</evidence>
<feature type="transmembrane region" description="Helical" evidence="7">
    <location>
        <begin position="12"/>
        <end position="31"/>
    </location>
</feature>
<evidence type="ECO:0000256" key="3">
    <source>
        <dbReference type="ARBA" id="ARBA00023235"/>
    </source>
</evidence>
<feature type="transmembrane region" description="Helical" evidence="7">
    <location>
        <begin position="120"/>
        <end position="140"/>
    </location>
</feature>
<comment type="caution">
    <text evidence="9">The sequence shown here is derived from an EMBL/GenBank/DDBJ whole genome shotgun (WGS) entry which is preliminary data.</text>
</comment>
<evidence type="ECO:0000256" key="7">
    <source>
        <dbReference type="SAM" id="Phobius"/>
    </source>
</evidence>
<reference evidence="9" key="2">
    <citation type="submission" date="2021-04" db="EMBL/GenBank/DDBJ databases">
        <authorList>
            <person name="Gilroy R."/>
        </authorList>
    </citation>
    <scope>NUCLEOTIDE SEQUENCE</scope>
    <source>
        <strain evidence="9">USAMLcec2-132</strain>
    </source>
</reference>
<dbReference type="FunFam" id="3.20.20.10:FF:000002">
    <property type="entry name" value="Alanine racemase"/>
    <property type="match status" value="1"/>
</dbReference>
<evidence type="ECO:0000259" key="8">
    <source>
        <dbReference type="SMART" id="SM01005"/>
    </source>
</evidence>
<dbReference type="Pfam" id="PF01757">
    <property type="entry name" value="Acyl_transf_3"/>
    <property type="match status" value="1"/>
</dbReference>
<dbReference type="GO" id="GO:0030170">
    <property type="term" value="F:pyridoxal phosphate binding"/>
    <property type="evidence" value="ECO:0007669"/>
    <property type="project" value="UniProtKB-UniRule"/>
</dbReference>
<feature type="transmembrane region" description="Helical" evidence="7">
    <location>
        <begin position="193"/>
        <end position="210"/>
    </location>
</feature>
<dbReference type="GO" id="GO:0016747">
    <property type="term" value="F:acyltransferase activity, transferring groups other than amino-acyl groups"/>
    <property type="evidence" value="ECO:0007669"/>
    <property type="project" value="InterPro"/>
</dbReference>
<feature type="binding site" evidence="4 6">
    <location>
        <position position="469"/>
    </location>
    <ligand>
        <name>substrate</name>
    </ligand>
</feature>
<gene>
    <name evidence="9" type="primary">vanT</name>
    <name evidence="9" type="ORF">H9761_15020</name>
</gene>
<comment type="catalytic activity">
    <reaction evidence="4">
        <text>L-alanine = D-alanine</text>
        <dbReference type="Rhea" id="RHEA:20249"/>
        <dbReference type="ChEBI" id="CHEBI:57416"/>
        <dbReference type="ChEBI" id="CHEBI:57972"/>
        <dbReference type="EC" id="5.1.1.1"/>
    </reaction>
</comment>
<dbReference type="InterPro" id="IPR001608">
    <property type="entry name" value="Ala_racemase_N"/>
</dbReference>
<reference evidence="9" key="1">
    <citation type="journal article" date="2021" name="PeerJ">
        <title>Extensive microbial diversity within the chicken gut microbiome revealed by metagenomics and culture.</title>
        <authorList>
            <person name="Gilroy R."/>
            <person name="Ravi A."/>
            <person name="Getino M."/>
            <person name="Pursley I."/>
            <person name="Horton D.L."/>
            <person name="Alikhan N.F."/>
            <person name="Baker D."/>
            <person name="Gharbi K."/>
            <person name="Hall N."/>
            <person name="Watson M."/>
            <person name="Adriaenssens E.M."/>
            <person name="Foster-Nyarko E."/>
            <person name="Jarju S."/>
            <person name="Secka A."/>
            <person name="Antonio M."/>
            <person name="Oren A."/>
            <person name="Chaudhuri R.R."/>
            <person name="La Ragione R."/>
            <person name="Hildebrand F."/>
            <person name="Pallen M.J."/>
        </authorList>
    </citation>
    <scope>NUCLEOTIDE SEQUENCE</scope>
    <source>
        <strain evidence="9">USAMLcec2-132</strain>
    </source>
</reference>
<accession>A0A9D2SRR2</accession>
<dbReference type="SMART" id="SM01005">
    <property type="entry name" value="Ala_racemase_C"/>
    <property type="match status" value="1"/>
</dbReference>
<feature type="transmembrane region" description="Helical" evidence="7">
    <location>
        <begin position="82"/>
        <end position="100"/>
    </location>
</feature>
<keyword evidence="7" id="KW-0472">Membrane</keyword>
<dbReference type="Gene3D" id="3.20.20.10">
    <property type="entry name" value="Alanine racemase"/>
    <property type="match status" value="1"/>
</dbReference>
<proteinExistence type="inferred from homology"/>
<feature type="transmembrane region" description="Helical" evidence="7">
    <location>
        <begin position="310"/>
        <end position="328"/>
    </location>
</feature>
<feature type="transmembrane region" description="Helical" evidence="7">
    <location>
        <begin position="217"/>
        <end position="236"/>
    </location>
</feature>
<dbReference type="Proteomes" id="UP000823891">
    <property type="component" value="Unassembled WGS sequence"/>
</dbReference>
<dbReference type="AlphaFoldDB" id="A0A9D2SRR2"/>
<comment type="function">
    <text evidence="4">Catalyzes the interconversion of L-alanine and D-alanine. May also act on other amino acids.</text>
</comment>
<dbReference type="InterPro" id="IPR011079">
    <property type="entry name" value="Ala_racemase_C"/>
</dbReference>
<dbReference type="GO" id="GO:0005829">
    <property type="term" value="C:cytosol"/>
    <property type="evidence" value="ECO:0007669"/>
    <property type="project" value="TreeGrafter"/>
</dbReference>
<sequence length="710" mass="79060">MTETKSTGSLDYFKVIAALLVVAIHTSPLTSFNAEADFVFTRILARTAVPFFLMVTGYFLLPQYIFGKSMDHRPLLRFIRKTLILYAIAIFVYLPVNLYAGHFDKKGAADIVRMLLFDGTFYHLWYLPASVTGVLLLWMLGKKMNTKVLTGICLALYGIGLAGDSYYGFMIRIPGVQHLYDSMVHIFSYTRNGFFYVPVFLIMGAWFRHVPQNRKRIWNMGGFLISLLLMVCEGMLLHNLDVQRHDSMYLSLLPCMFFLFSVVLSTARQPAPILRRISTWIYLLHPLMIVLVRGIAKSAHCQTILADNSLIHYISVCLLSCIFAYMIGKRDIFHKKSYDPKGRAWIELDKENLYHNIAVLEKLLPPGCSFMPAVKANAYGHGAVLIAKALNRIGIDRFCAASVSEGIELRKGGVCGEILILGYTHPDNFPLLKKYNLIQTVVNYHYAGLLNEYGKPLRVHIKIDTGMHRLGERPEQIDAIARIFQMKNLKIEGAFTHLCVSDRTAPEDKAYTEAQGKAFWRVISALREMGYSCPEVHLLASYGLINAPELSGDHARIGIALYGVLSNRTDLQQCGLPLLPVLSVKVRIAAIKDLFAGEGVGYGLAYTAAENRKIAILPIGYADGLPRALSCGNGRVLINGYAAPIIGRICMDQTIIDITDIPTVNEGDIAVVIGKSGSAEITAYDIAEQAGTITNEILSRLGSRLDRLIL</sequence>
<evidence type="ECO:0000256" key="6">
    <source>
        <dbReference type="PIRSR" id="PIRSR600821-52"/>
    </source>
</evidence>
<dbReference type="InterPro" id="IPR000821">
    <property type="entry name" value="Ala_racemase"/>
</dbReference>
<evidence type="ECO:0000256" key="2">
    <source>
        <dbReference type="ARBA" id="ARBA00022898"/>
    </source>
</evidence>
<dbReference type="NCBIfam" id="NF033131">
    <property type="entry name" value="vanT-G-Cterm"/>
    <property type="match status" value="1"/>
</dbReference>
<dbReference type="GO" id="GO:0030632">
    <property type="term" value="P:D-alanine biosynthetic process"/>
    <property type="evidence" value="ECO:0007669"/>
    <property type="project" value="UniProtKB-UniRule"/>
</dbReference>
<keyword evidence="7" id="KW-1133">Transmembrane helix</keyword>
<comment type="cofactor">
    <cofactor evidence="1 4 5">
        <name>pyridoxal 5'-phosphate</name>
        <dbReference type="ChEBI" id="CHEBI:597326"/>
    </cofactor>
</comment>
<feature type="domain" description="Alanine racemase C-terminal" evidence="8">
    <location>
        <begin position="581"/>
        <end position="710"/>
    </location>
</feature>
<feature type="transmembrane region" description="Helical" evidence="7">
    <location>
        <begin position="248"/>
        <end position="267"/>
    </location>
</feature>
<dbReference type="GO" id="GO:0008784">
    <property type="term" value="F:alanine racemase activity"/>
    <property type="evidence" value="ECO:0007669"/>
    <property type="project" value="UniProtKB-UniRule"/>
</dbReference>
<feature type="transmembrane region" description="Helical" evidence="7">
    <location>
        <begin position="43"/>
        <end position="61"/>
    </location>
</feature>
<dbReference type="InterPro" id="IPR029066">
    <property type="entry name" value="PLP-binding_barrel"/>
</dbReference>
<feature type="transmembrane region" description="Helical" evidence="7">
    <location>
        <begin position="152"/>
        <end position="173"/>
    </location>
</feature>
<dbReference type="Gene3D" id="2.40.37.10">
    <property type="entry name" value="Lyase, Ornithine Decarboxylase, Chain A, domain 1"/>
    <property type="match status" value="1"/>
</dbReference>
<dbReference type="Pfam" id="PF00842">
    <property type="entry name" value="Ala_racemase_C"/>
    <property type="match status" value="1"/>
</dbReference>
<dbReference type="EMBL" id="DWWS01000052">
    <property type="protein sequence ID" value="HJC24990.1"/>
    <property type="molecule type" value="Genomic_DNA"/>
</dbReference>
<evidence type="ECO:0000256" key="4">
    <source>
        <dbReference type="HAMAP-Rule" id="MF_01201"/>
    </source>
</evidence>
<dbReference type="PROSITE" id="PS00395">
    <property type="entry name" value="ALANINE_RACEMASE"/>
    <property type="match status" value="1"/>
</dbReference>
<feature type="active site" description="Proton acceptor; specific for L-alanine" evidence="4">
    <location>
        <position position="602"/>
    </location>
</feature>
<dbReference type="PANTHER" id="PTHR30511">
    <property type="entry name" value="ALANINE RACEMASE"/>
    <property type="match status" value="1"/>
</dbReference>
<dbReference type="SUPFAM" id="SSF51419">
    <property type="entry name" value="PLP-binding barrel"/>
    <property type="match status" value="1"/>
</dbReference>
<comment type="similarity">
    <text evidence="4">Belongs to the alanine racemase family.</text>
</comment>
<organism evidence="9 10">
    <name type="scientific">Candidatus Eisenbergiella merdavium</name>
    <dbReference type="NCBI Taxonomy" id="2838551"/>
    <lineage>
        <taxon>Bacteria</taxon>
        <taxon>Bacillati</taxon>
        <taxon>Bacillota</taxon>
        <taxon>Clostridia</taxon>
        <taxon>Lachnospirales</taxon>
        <taxon>Lachnospiraceae</taxon>
        <taxon>Eisenbergiella</taxon>
    </lineage>
</organism>
<evidence type="ECO:0000256" key="1">
    <source>
        <dbReference type="ARBA" id="ARBA00001933"/>
    </source>
</evidence>
<name>A0A9D2SRR2_9FIRM</name>
<dbReference type="InterPro" id="IPR002656">
    <property type="entry name" value="Acyl_transf_3_dom"/>
</dbReference>
<dbReference type="PANTHER" id="PTHR30511:SF0">
    <property type="entry name" value="ALANINE RACEMASE, CATABOLIC-RELATED"/>
    <property type="match status" value="1"/>
</dbReference>
<feature type="modified residue" description="N6-(pyridoxal phosphate)lysine" evidence="4 5">
    <location>
        <position position="375"/>
    </location>
</feature>